<gene>
    <name evidence="1" type="ORF">A3F00_03385</name>
</gene>
<name>A0A1F5KD34_9BACT</name>
<accession>A0A1F5KD34</accession>
<proteinExistence type="predicted"/>
<evidence type="ECO:0000313" key="2">
    <source>
        <dbReference type="Proteomes" id="UP000176527"/>
    </source>
</evidence>
<dbReference type="AlphaFoldDB" id="A0A1F5KD34"/>
<dbReference type="Proteomes" id="UP000176527">
    <property type="component" value="Unassembled WGS sequence"/>
</dbReference>
<dbReference type="EMBL" id="MFDE01000014">
    <property type="protein sequence ID" value="OGE38685.1"/>
    <property type="molecule type" value="Genomic_DNA"/>
</dbReference>
<organism evidence="1 2">
    <name type="scientific">Candidatus Daviesbacteria bacterium RIFCSPHIGHO2_12_FULL_37_11</name>
    <dbReference type="NCBI Taxonomy" id="1797777"/>
    <lineage>
        <taxon>Bacteria</taxon>
        <taxon>Candidatus Daviesiibacteriota</taxon>
    </lineage>
</organism>
<evidence type="ECO:0000313" key="1">
    <source>
        <dbReference type="EMBL" id="OGE38685.1"/>
    </source>
</evidence>
<sequence length="147" mass="17005">MNVESLRTALEKNEGQLALFEKQELINHGIESPETLIRMAYIGEIANPYLSISGGRLTIYTSVYYALSQNQDPVLFHFGHPPMSYYPYRLEVPDFTRRLVSKEGIDYGFAQRYLIGDKKVLERAIVDEVYGKHIRDFYRYSQIIGTS</sequence>
<protein>
    <submittedName>
        <fullName evidence="1">Uncharacterized protein</fullName>
    </submittedName>
</protein>
<reference evidence="1 2" key="1">
    <citation type="journal article" date="2016" name="Nat. Commun.">
        <title>Thousands of microbial genomes shed light on interconnected biogeochemical processes in an aquifer system.</title>
        <authorList>
            <person name="Anantharaman K."/>
            <person name="Brown C.T."/>
            <person name="Hug L.A."/>
            <person name="Sharon I."/>
            <person name="Castelle C.J."/>
            <person name="Probst A.J."/>
            <person name="Thomas B.C."/>
            <person name="Singh A."/>
            <person name="Wilkins M.J."/>
            <person name="Karaoz U."/>
            <person name="Brodie E.L."/>
            <person name="Williams K.H."/>
            <person name="Hubbard S.S."/>
            <person name="Banfield J.F."/>
        </authorList>
    </citation>
    <scope>NUCLEOTIDE SEQUENCE [LARGE SCALE GENOMIC DNA]</scope>
</reference>
<comment type="caution">
    <text evidence="1">The sequence shown here is derived from an EMBL/GenBank/DDBJ whole genome shotgun (WGS) entry which is preliminary data.</text>
</comment>